<evidence type="ECO:0000313" key="2">
    <source>
        <dbReference type="Proteomes" id="UP000299102"/>
    </source>
</evidence>
<protein>
    <submittedName>
        <fullName evidence="1">Uncharacterized protein</fullName>
    </submittedName>
</protein>
<evidence type="ECO:0000313" key="1">
    <source>
        <dbReference type="EMBL" id="GBP86048.1"/>
    </source>
</evidence>
<dbReference type="EMBL" id="BGZK01001774">
    <property type="protein sequence ID" value="GBP86048.1"/>
    <property type="molecule type" value="Genomic_DNA"/>
</dbReference>
<proteinExistence type="predicted"/>
<dbReference type="AlphaFoldDB" id="A0A4C1ZE38"/>
<name>A0A4C1ZE38_EUMVA</name>
<dbReference type="Proteomes" id="UP000299102">
    <property type="component" value="Unassembled WGS sequence"/>
</dbReference>
<gene>
    <name evidence="1" type="ORF">EVAR_68527_1</name>
</gene>
<accession>A0A4C1ZE38</accession>
<sequence length="139" mass="15453">MTHSPPSLSIIPICPSFPTLVFENGQQRMVFPGLRVSMGGGDHLFLLKSLMKDFASLTHDPVFNPVFCSNSDHKYKSLAPLLDEHVKTSLMDFVEIVRTDKISERSCTHNQSRRALVAVVKRPSSRDQVVPGSMLTTAK</sequence>
<keyword evidence="2" id="KW-1185">Reference proteome</keyword>
<comment type="caution">
    <text evidence="1">The sequence shown here is derived from an EMBL/GenBank/DDBJ whole genome shotgun (WGS) entry which is preliminary data.</text>
</comment>
<reference evidence="1 2" key="1">
    <citation type="journal article" date="2019" name="Commun. Biol.">
        <title>The bagworm genome reveals a unique fibroin gene that provides high tensile strength.</title>
        <authorList>
            <person name="Kono N."/>
            <person name="Nakamura H."/>
            <person name="Ohtoshi R."/>
            <person name="Tomita M."/>
            <person name="Numata K."/>
            <person name="Arakawa K."/>
        </authorList>
    </citation>
    <scope>NUCLEOTIDE SEQUENCE [LARGE SCALE GENOMIC DNA]</scope>
</reference>
<organism evidence="1 2">
    <name type="scientific">Eumeta variegata</name>
    <name type="common">Bagworm moth</name>
    <name type="synonym">Eumeta japonica</name>
    <dbReference type="NCBI Taxonomy" id="151549"/>
    <lineage>
        <taxon>Eukaryota</taxon>
        <taxon>Metazoa</taxon>
        <taxon>Ecdysozoa</taxon>
        <taxon>Arthropoda</taxon>
        <taxon>Hexapoda</taxon>
        <taxon>Insecta</taxon>
        <taxon>Pterygota</taxon>
        <taxon>Neoptera</taxon>
        <taxon>Endopterygota</taxon>
        <taxon>Lepidoptera</taxon>
        <taxon>Glossata</taxon>
        <taxon>Ditrysia</taxon>
        <taxon>Tineoidea</taxon>
        <taxon>Psychidae</taxon>
        <taxon>Oiketicinae</taxon>
        <taxon>Eumeta</taxon>
    </lineage>
</organism>